<protein>
    <submittedName>
        <fullName evidence="1">Uncharacterized protein</fullName>
    </submittedName>
</protein>
<dbReference type="AlphaFoldDB" id="A0A2U2HPN2"/>
<evidence type="ECO:0000313" key="1">
    <source>
        <dbReference type="EMBL" id="PWF49432.1"/>
    </source>
</evidence>
<gene>
    <name evidence="1" type="ORF">C7C56_006580</name>
</gene>
<reference evidence="1 2" key="1">
    <citation type="submission" date="2018-04" db="EMBL/GenBank/DDBJ databases">
        <title>Massilia violaceinigra sp. nov., a novel purple-pigmented bacterium isolated from Tianshan glacier, Xinjiang, China.</title>
        <authorList>
            <person name="Wang H."/>
        </authorList>
    </citation>
    <scope>NUCLEOTIDE SEQUENCE [LARGE SCALE GENOMIC DNA]</scope>
    <source>
        <strain evidence="1 2">B448-2</strain>
    </source>
</reference>
<dbReference type="EMBL" id="PXWF02000086">
    <property type="protein sequence ID" value="PWF49432.1"/>
    <property type="molecule type" value="Genomic_DNA"/>
</dbReference>
<accession>A0A2U2HPN2</accession>
<sequence length="84" mass="9175">LLRAKDADKGAGAKYEAIWLEDKLVKGQLWIPTKTNGVIVRARIVADAPATAGKPVPAALEKSIETIDRELTGLATIWETDYDR</sequence>
<keyword evidence="2" id="KW-1185">Reference proteome</keyword>
<dbReference type="Proteomes" id="UP000241421">
    <property type="component" value="Unassembled WGS sequence"/>
</dbReference>
<name>A0A2U2HPN2_9BURK</name>
<organism evidence="1 2">
    <name type="scientific">Massilia glaciei</name>
    <dbReference type="NCBI Taxonomy" id="1524097"/>
    <lineage>
        <taxon>Bacteria</taxon>
        <taxon>Pseudomonadati</taxon>
        <taxon>Pseudomonadota</taxon>
        <taxon>Betaproteobacteria</taxon>
        <taxon>Burkholderiales</taxon>
        <taxon>Oxalobacteraceae</taxon>
        <taxon>Telluria group</taxon>
        <taxon>Massilia</taxon>
    </lineage>
</organism>
<proteinExistence type="predicted"/>
<comment type="caution">
    <text evidence="1">The sequence shown here is derived from an EMBL/GenBank/DDBJ whole genome shotgun (WGS) entry which is preliminary data.</text>
</comment>
<evidence type="ECO:0000313" key="2">
    <source>
        <dbReference type="Proteomes" id="UP000241421"/>
    </source>
</evidence>
<dbReference type="RefSeq" id="WP_181373047.1">
    <property type="nucleotide sequence ID" value="NZ_PXWF02000086.1"/>
</dbReference>
<feature type="non-terminal residue" evidence="1">
    <location>
        <position position="1"/>
    </location>
</feature>